<proteinExistence type="inferred from homology"/>
<dbReference type="GO" id="GO:0009279">
    <property type="term" value="C:cell outer membrane"/>
    <property type="evidence" value="ECO:0007669"/>
    <property type="project" value="UniProtKB-SubCell"/>
</dbReference>
<feature type="domain" description="SusD-like N-terminal" evidence="7">
    <location>
        <begin position="23"/>
        <end position="242"/>
    </location>
</feature>
<dbReference type="EMBL" id="FRBL01000006">
    <property type="protein sequence ID" value="SHM03735.1"/>
    <property type="molecule type" value="Genomic_DNA"/>
</dbReference>
<keyword evidence="5" id="KW-0998">Cell outer membrane</keyword>
<dbReference type="InterPro" id="IPR012944">
    <property type="entry name" value="SusD_RagB_dom"/>
</dbReference>
<sequence length="471" mass="52857">MTTIHRSTYWLLLVIFCSTGCSKWLDVKPKTYVNESDLWKDEQGFKDALTGVYVSISDTSLYGKNFTMGMMDVLGGNYDVSNSFHTYNKAGAYQYTDTKARQLINEYWTKGYSVIANLNNLLANIDTHKSLFVNNNYNIVKGEALGLRALLHFDLLRAFGGVPALGLDKKSIPYVTQFSMTVKPNLTLNEVLDACLKDLAAARELLAVYQNINNSTDDLFLSHTRNHMNYWAVTGLMARIYLYKGDLPNAYAMAKTVIDGGKFSFIEVGAISTVYPNRLFTTEHLFAVYSANQEEINAGLFKSTAGTNNLLTNKTAFINTLYEIASGGSTDYRYLYLWKTEGSASTKYPAKYWLDDLLAGNGNSIRRVPILRYSEMFYIAAEATASLPEKTALLNQVRQHRGLAALAATLTAEQLDNEIFKEYRKEFYQEGQLFFYYKRKNSTQIAGSGIAGSAAVYVLPIPDDEIEFNHG</sequence>
<dbReference type="Gene3D" id="1.25.40.900">
    <property type="match status" value="1"/>
</dbReference>
<evidence type="ECO:0000259" key="7">
    <source>
        <dbReference type="Pfam" id="PF14322"/>
    </source>
</evidence>
<dbReference type="STRING" id="1419482.SAMN05444266_106152"/>
<dbReference type="Pfam" id="PF07980">
    <property type="entry name" value="SusD_RagB"/>
    <property type="match status" value="1"/>
</dbReference>
<dbReference type="AlphaFoldDB" id="A0A1M7FIE7"/>
<evidence type="ECO:0000259" key="6">
    <source>
        <dbReference type="Pfam" id="PF07980"/>
    </source>
</evidence>
<protein>
    <submittedName>
        <fullName evidence="8">SusD family protein</fullName>
    </submittedName>
</protein>
<dbReference type="Pfam" id="PF14322">
    <property type="entry name" value="SusD-like_3"/>
    <property type="match status" value="1"/>
</dbReference>
<keyword evidence="9" id="KW-1185">Reference proteome</keyword>
<evidence type="ECO:0000256" key="4">
    <source>
        <dbReference type="ARBA" id="ARBA00023136"/>
    </source>
</evidence>
<dbReference type="OrthoDB" id="1097962at2"/>
<comment type="similarity">
    <text evidence="2">Belongs to the SusD family.</text>
</comment>
<evidence type="ECO:0000256" key="5">
    <source>
        <dbReference type="ARBA" id="ARBA00023237"/>
    </source>
</evidence>
<evidence type="ECO:0000256" key="1">
    <source>
        <dbReference type="ARBA" id="ARBA00004442"/>
    </source>
</evidence>
<evidence type="ECO:0000256" key="3">
    <source>
        <dbReference type="ARBA" id="ARBA00022729"/>
    </source>
</evidence>
<keyword evidence="3" id="KW-0732">Signal</keyword>
<comment type="subcellular location">
    <subcellularLocation>
        <location evidence="1">Cell outer membrane</location>
    </subcellularLocation>
</comment>
<organism evidence="8 9">
    <name type="scientific">Chitinophaga jiangningensis</name>
    <dbReference type="NCBI Taxonomy" id="1419482"/>
    <lineage>
        <taxon>Bacteria</taxon>
        <taxon>Pseudomonadati</taxon>
        <taxon>Bacteroidota</taxon>
        <taxon>Chitinophagia</taxon>
        <taxon>Chitinophagales</taxon>
        <taxon>Chitinophagaceae</taxon>
        <taxon>Chitinophaga</taxon>
    </lineage>
</organism>
<evidence type="ECO:0000256" key="2">
    <source>
        <dbReference type="ARBA" id="ARBA00006275"/>
    </source>
</evidence>
<evidence type="ECO:0000313" key="8">
    <source>
        <dbReference type="EMBL" id="SHM03735.1"/>
    </source>
</evidence>
<evidence type="ECO:0000313" key="9">
    <source>
        <dbReference type="Proteomes" id="UP000184420"/>
    </source>
</evidence>
<feature type="domain" description="RagB/SusD" evidence="6">
    <location>
        <begin position="339"/>
        <end position="443"/>
    </location>
</feature>
<accession>A0A1M7FIE7</accession>
<dbReference type="Proteomes" id="UP000184420">
    <property type="component" value="Unassembled WGS sequence"/>
</dbReference>
<dbReference type="InterPro" id="IPR011990">
    <property type="entry name" value="TPR-like_helical_dom_sf"/>
</dbReference>
<keyword evidence="4" id="KW-0472">Membrane</keyword>
<dbReference type="Gene3D" id="2.20.20.130">
    <property type="match status" value="1"/>
</dbReference>
<dbReference type="Gene3D" id="1.25.40.390">
    <property type="match status" value="1"/>
</dbReference>
<reference evidence="8 9" key="1">
    <citation type="submission" date="2016-11" db="EMBL/GenBank/DDBJ databases">
        <authorList>
            <person name="Jaros S."/>
            <person name="Januszkiewicz K."/>
            <person name="Wedrychowicz H."/>
        </authorList>
    </citation>
    <scope>NUCLEOTIDE SEQUENCE [LARGE SCALE GENOMIC DNA]</scope>
    <source>
        <strain evidence="8 9">DSM 27406</strain>
    </source>
</reference>
<name>A0A1M7FIE7_9BACT</name>
<dbReference type="SUPFAM" id="SSF48452">
    <property type="entry name" value="TPR-like"/>
    <property type="match status" value="1"/>
</dbReference>
<gene>
    <name evidence="8" type="ORF">SAMN05444266_106152</name>
</gene>
<dbReference type="InterPro" id="IPR033985">
    <property type="entry name" value="SusD-like_N"/>
</dbReference>